<sequence>MSSIFCRFRICDHLTLHVHDGEEEVRVDPYAADVWVLGLIFLEILMGHYALLPDGREPTWEALICTICFGKLPAIPDSAA</sequence>
<dbReference type="Proteomes" id="UP001231189">
    <property type="component" value="Unassembled WGS sequence"/>
</dbReference>
<comment type="caution">
    <text evidence="1">The sequence shown here is derived from an EMBL/GenBank/DDBJ whole genome shotgun (WGS) entry which is preliminary data.</text>
</comment>
<gene>
    <name evidence="1" type="ORF">QYE76_062907</name>
</gene>
<evidence type="ECO:0008006" key="3">
    <source>
        <dbReference type="Google" id="ProtNLM"/>
    </source>
</evidence>
<name>A0AAD8S6F9_LOLMU</name>
<evidence type="ECO:0000313" key="1">
    <source>
        <dbReference type="EMBL" id="KAK1645102.1"/>
    </source>
</evidence>
<organism evidence="1 2">
    <name type="scientific">Lolium multiflorum</name>
    <name type="common">Italian ryegrass</name>
    <name type="synonym">Lolium perenne subsp. multiflorum</name>
    <dbReference type="NCBI Taxonomy" id="4521"/>
    <lineage>
        <taxon>Eukaryota</taxon>
        <taxon>Viridiplantae</taxon>
        <taxon>Streptophyta</taxon>
        <taxon>Embryophyta</taxon>
        <taxon>Tracheophyta</taxon>
        <taxon>Spermatophyta</taxon>
        <taxon>Magnoliopsida</taxon>
        <taxon>Liliopsida</taxon>
        <taxon>Poales</taxon>
        <taxon>Poaceae</taxon>
        <taxon>BOP clade</taxon>
        <taxon>Pooideae</taxon>
        <taxon>Poodae</taxon>
        <taxon>Poeae</taxon>
        <taxon>Poeae Chloroplast Group 2 (Poeae type)</taxon>
        <taxon>Loliodinae</taxon>
        <taxon>Loliinae</taxon>
        <taxon>Lolium</taxon>
    </lineage>
</organism>
<evidence type="ECO:0000313" key="2">
    <source>
        <dbReference type="Proteomes" id="UP001231189"/>
    </source>
</evidence>
<protein>
    <recommendedName>
        <fullName evidence="3">Protein kinase domain-containing protein</fullName>
    </recommendedName>
</protein>
<proteinExistence type="predicted"/>
<accession>A0AAD8S6F9</accession>
<dbReference type="AlphaFoldDB" id="A0AAD8S6F9"/>
<reference evidence="1" key="1">
    <citation type="submission" date="2023-07" db="EMBL/GenBank/DDBJ databases">
        <title>A chromosome-level genome assembly of Lolium multiflorum.</title>
        <authorList>
            <person name="Chen Y."/>
            <person name="Copetti D."/>
            <person name="Kolliker R."/>
            <person name="Studer B."/>
        </authorList>
    </citation>
    <scope>NUCLEOTIDE SEQUENCE</scope>
    <source>
        <strain evidence="1">02402/16</strain>
        <tissue evidence="1">Leaf</tissue>
    </source>
</reference>
<dbReference type="EMBL" id="JAUUTY010000004">
    <property type="protein sequence ID" value="KAK1645102.1"/>
    <property type="molecule type" value="Genomic_DNA"/>
</dbReference>
<keyword evidence="2" id="KW-1185">Reference proteome</keyword>